<dbReference type="KEGG" id="halt:IM660_11610"/>
<dbReference type="Gene3D" id="3.40.50.300">
    <property type="entry name" value="P-loop containing nucleotide triphosphate hydrolases"/>
    <property type="match status" value="1"/>
</dbReference>
<protein>
    <submittedName>
        <fullName evidence="5">ABC transporter ATP-binding protein</fullName>
    </submittedName>
</protein>
<accession>A0A7M1SP76</accession>
<dbReference type="GO" id="GO:0016887">
    <property type="term" value="F:ATP hydrolysis activity"/>
    <property type="evidence" value="ECO:0007669"/>
    <property type="project" value="InterPro"/>
</dbReference>
<dbReference type="InterPro" id="IPR003439">
    <property type="entry name" value="ABC_transporter-like_ATP-bd"/>
</dbReference>
<dbReference type="SMART" id="SM00382">
    <property type="entry name" value="AAA"/>
    <property type="match status" value="1"/>
</dbReference>
<keyword evidence="6" id="KW-1185">Reference proteome</keyword>
<dbReference type="GO" id="GO:0005524">
    <property type="term" value="F:ATP binding"/>
    <property type="evidence" value="ECO:0007669"/>
    <property type="project" value="UniProtKB-KW"/>
</dbReference>
<dbReference type="InterPro" id="IPR027417">
    <property type="entry name" value="P-loop_NTPase"/>
</dbReference>
<dbReference type="PROSITE" id="PS50893">
    <property type="entry name" value="ABC_TRANSPORTER_2"/>
    <property type="match status" value="1"/>
</dbReference>
<dbReference type="EMBL" id="CP063169">
    <property type="protein sequence ID" value="QOR69348.1"/>
    <property type="molecule type" value="Genomic_DNA"/>
</dbReference>
<dbReference type="RefSeq" id="WP_193495669.1">
    <property type="nucleotide sequence ID" value="NZ_CP063169.1"/>
</dbReference>
<dbReference type="Pfam" id="PF00005">
    <property type="entry name" value="ABC_tran"/>
    <property type="match status" value="1"/>
</dbReference>
<keyword evidence="2" id="KW-0547">Nucleotide-binding</keyword>
<sequence length="257" mass="27947">MTISPIVELEQLGKVYPTRTGDVTALTDVDLRIDDGEFVAIVGPSGCGKTTLLKILAGLEHHTSGVGTLGGRELGSGAADVGMVFQKATLLPWQDVRSNVLLPVSLQRRPSKADRAAADELLEMVGLTDFASKRPHELSGGMQQRAAICRALVHEPSMLLMDEPFGALDAMTRDLLNVEVNRIWRETHKTVVLITHSIPEAVFLAQRVIVMSPRPGRIVDQVEVPFGPERTLELLGTPEFGALCSTIRRHFEKEAAA</sequence>
<proteinExistence type="predicted"/>
<keyword evidence="1" id="KW-0813">Transport</keyword>
<evidence type="ECO:0000256" key="3">
    <source>
        <dbReference type="ARBA" id="ARBA00022840"/>
    </source>
</evidence>
<dbReference type="Proteomes" id="UP000593758">
    <property type="component" value="Chromosome"/>
</dbReference>
<evidence type="ECO:0000256" key="2">
    <source>
        <dbReference type="ARBA" id="ARBA00022741"/>
    </source>
</evidence>
<dbReference type="AlphaFoldDB" id="A0A7M1SP76"/>
<feature type="domain" description="ABC transporter" evidence="4">
    <location>
        <begin position="7"/>
        <end position="238"/>
    </location>
</feature>
<evidence type="ECO:0000313" key="6">
    <source>
        <dbReference type="Proteomes" id="UP000593758"/>
    </source>
</evidence>
<keyword evidence="3 5" id="KW-0067">ATP-binding</keyword>
<dbReference type="PANTHER" id="PTHR42788">
    <property type="entry name" value="TAURINE IMPORT ATP-BINDING PROTEIN-RELATED"/>
    <property type="match status" value="1"/>
</dbReference>
<dbReference type="InterPro" id="IPR050166">
    <property type="entry name" value="ABC_transporter_ATP-bind"/>
</dbReference>
<evidence type="ECO:0000259" key="4">
    <source>
        <dbReference type="PROSITE" id="PS50893"/>
    </source>
</evidence>
<evidence type="ECO:0000256" key="1">
    <source>
        <dbReference type="ARBA" id="ARBA00022448"/>
    </source>
</evidence>
<gene>
    <name evidence="5" type="ORF">IM660_11610</name>
</gene>
<evidence type="ECO:0000313" key="5">
    <source>
        <dbReference type="EMBL" id="QOR69348.1"/>
    </source>
</evidence>
<dbReference type="InterPro" id="IPR003593">
    <property type="entry name" value="AAA+_ATPase"/>
</dbReference>
<dbReference type="PROSITE" id="PS00211">
    <property type="entry name" value="ABC_TRANSPORTER_1"/>
    <property type="match status" value="1"/>
</dbReference>
<dbReference type="PANTHER" id="PTHR42788:SF13">
    <property type="entry name" value="ALIPHATIC SULFONATES IMPORT ATP-BINDING PROTEIN SSUB"/>
    <property type="match status" value="1"/>
</dbReference>
<dbReference type="SUPFAM" id="SSF52540">
    <property type="entry name" value="P-loop containing nucleoside triphosphate hydrolases"/>
    <property type="match status" value="1"/>
</dbReference>
<reference evidence="5 6" key="1">
    <citation type="submission" date="2020-10" db="EMBL/GenBank/DDBJ databases">
        <title>Haloactinobacterium sp. RN3S43, a bacterium isolated from saline soil.</title>
        <authorList>
            <person name="Sun J.-Q."/>
        </authorList>
    </citation>
    <scope>NUCLEOTIDE SEQUENCE [LARGE SCALE GENOMIC DNA]</scope>
    <source>
        <strain evidence="5 6">RN3S43</strain>
    </source>
</reference>
<name>A0A7M1SP76_9MICO</name>
<dbReference type="InterPro" id="IPR017871">
    <property type="entry name" value="ABC_transporter-like_CS"/>
</dbReference>
<organism evidence="5 6">
    <name type="scientific">Ruania alkalisoli</name>
    <dbReference type="NCBI Taxonomy" id="2779775"/>
    <lineage>
        <taxon>Bacteria</taxon>
        <taxon>Bacillati</taxon>
        <taxon>Actinomycetota</taxon>
        <taxon>Actinomycetes</taxon>
        <taxon>Micrococcales</taxon>
        <taxon>Ruaniaceae</taxon>
        <taxon>Ruania</taxon>
    </lineage>
</organism>
<dbReference type="CDD" id="cd03293">
    <property type="entry name" value="ABC_NrtD_SsuB_transporters"/>
    <property type="match status" value="1"/>
</dbReference>